<dbReference type="Pfam" id="PF01420">
    <property type="entry name" value="Methylase_S"/>
    <property type="match status" value="1"/>
</dbReference>
<evidence type="ECO:0000313" key="5">
    <source>
        <dbReference type="EMBL" id="ABQ21050.1"/>
    </source>
</evidence>
<dbReference type="PANTHER" id="PTHR43140">
    <property type="entry name" value="TYPE-1 RESTRICTION ENZYME ECOKI SPECIFICITY PROTEIN"/>
    <property type="match status" value="1"/>
</dbReference>
<dbReference type="KEGG" id="vco:VC0395_A1366"/>
<dbReference type="EMBL" id="CP000627">
    <property type="protein sequence ID" value="ABQ21050.1"/>
    <property type="molecule type" value="Genomic_DNA"/>
</dbReference>
<accession>A0A0H3AK99</accession>
<dbReference type="REBASE" id="381831">
    <property type="entry name" value="S.VchO395ORF1367P"/>
</dbReference>
<keyword evidence="2" id="KW-0680">Restriction system</keyword>
<dbReference type="Gene3D" id="3.90.220.20">
    <property type="entry name" value="DNA methylase specificity domains"/>
    <property type="match status" value="2"/>
</dbReference>
<dbReference type="InterPro" id="IPR044946">
    <property type="entry name" value="Restrct_endonuc_typeI_TRD_sf"/>
</dbReference>
<gene>
    <name evidence="5" type="ordered locus">VC0395_A1366</name>
</gene>
<evidence type="ECO:0000256" key="2">
    <source>
        <dbReference type="ARBA" id="ARBA00022747"/>
    </source>
</evidence>
<dbReference type="SUPFAM" id="SSF116734">
    <property type="entry name" value="DNA methylase specificity domain"/>
    <property type="match status" value="2"/>
</dbReference>
<evidence type="ECO:0000256" key="3">
    <source>
        <dbReference type="ARBA" id="ARBA00023125"/>
    </source>
</evidence>
<dbReference type="PATRIC" id="fig|345073.21.peg.1823"/>
<evidence type="ECO:0000259" key="4">
    <source>
        <dbReference type="Pfam" id="PF01420"/>
    </source>
</evidence>
<evidence type="ECO:0000313" key="6">
    <source>
        <dbReference type="Proteomes" id="UP000000249"/>
    </source>
</evidence>
<dbReference type="GO" id="GO:0009307">
    <property type="term" value="P:DNA restriction-modification system"/>
    <property type="evidence" value="ECO:0007669"/>
    <property type="project" value="UniProtKB-KW"/>
</dbReference>
<dbReference type="AlphaFoldDB" id="A0A0H3AK99"/>
<organism evidence="5 6">
    <name type="scientific">Vibrio cholerae serotype O1 (strain ATCC 39541 / Classical Ogawa 395 / O395)</name>
    <dbReference type="NCBI Taxonomy" id="345073"/>
    <lineage>
        <taxon>Bacteria</taxon>
        <taxon>Pseudomonadati</taxon>
        <taxon>Pseudomonadota</taxon>
        <taxon>Gammaproteobacteria</taxon>
        <taxon>Vibrionales</taxon>
        <taxon>Vibrionaceae</taxon>
        <taxon>Vibrio</taxon>
    </lineage>
</organism>
<dbReference type="Proteomes" id="UP000000249">
    <property type="component" value="Chromosome 1"/>
</dbReference>
<dbReference type="InterPro" id="IPR051212">
    <property type="entry name" value="Type-I_RE_S_subunit"/>
</dbReference>
<protein>
    <recommendedName>
        <fullName evidence="4">Type I restriction modification DNA specificity domain-containing protein</fullName>
    </recommendedName>
</protein>
<keyword evidence="3" id="KW-0238">DNA-binding</keyword>
<comment type="similarity">
    <text evidence="1">Belongs to the type-I restriction system S methylase family.</text>
</comment>
<dbReference type="CDD" id="cd16961">
    <property type="entry name" value="RMtype1_S_TRD-CR_like"/>
    <property type="match status" value="1"/>
</dbReference>
<name>A0A0H3AK99_VIBC3</name>
<dbReference type="KEGG" id="vcr:VC395_1882"/>
<proteinExistence type="inferred from homology"/>
<evidence type="ECO:0000256" key="1">
    <source>
        <dbReference type="ARBA" id="ARBA00010923"/>
    </source>
</evidence>
<feature type="domain" description="Type I restriction modification DNA specificity" evidence="4">
    <location>
        <begin position="105"/>
        <end position="222"/>
    </location>
</feature>
<reference evidence="5 6" key="1">
    <citation type="submission" date="2007-03" db="EMBL/GenBank/DDBJ databases">
        <authorList>
            <person name="Heidelberg J."/>
        </authorList>
    </citation>
    <scope>NUCLEOTIDE SEQUENCE [LARGE SCALE GENOMIC DNA]</scope>
    <source>
        <strain evidence="6">ATCC 39541 / Classical Ogawa 395 / O395</strain>
    </source>
</reference>
<dbReference type="Gene3D" id="1.10.287.1120">
    <property type="entry name" value="Bipartite methylase S protein"/>
    <property type="match status" value="1"/>
</dbReference>
<dbReference type="eggNOG" id="COG0732">
    <property type="taxonomic scope" value="Bacteria"/>
</dbReference>
<dbReference type="OrthoDB" id="9798929at2"/>
<sequence>MLTFWASLWLRFRGKLMSNTMIKKMPKYESYKDSCEQWIGDIPAHWEVYRLKSAVYECSNGIWGSDPNGRDEIVVLRVADFDDHKLKISDEKLTYRSIPAKERQGRLLKNGDLLIEKSGGGDKTLVGRVVLFDKQYPAVTSNFVAKMTPKEWVISGFLKYVFSALYNNGVNYLSIKQTTGIQNLDASSYLNEKFCIPQKEEQYEIAKFLDNKTTQINEAIAIKQKQIELLKERKQIIIQQAVTQGLNPDATMKYSGVDWIGAIPGHWIVKRAKYLLDEINERSETGLEELLSVSHMTGVTPRSEKNVTMFMAEDYTGSKLCHSGDLVINIMWAWMGALGVSDRTGIVSPSYGVFREQREGTFVPKYLEMLLKSTKYVEYYNKVSTGLHSSRLRFYGHMLFDMALGFPPYEEQTQIVEYISRECSKVDEAITVQAEQVSKLKEYKTTLINSAVTGKIKVTELA</sequence>
<dbReference type="PANTHER" id="PTHR43140:SF1">
    <property type="entry name" value="TYPE I RESTRICTION ENZYME ECOKI SPECIFICITY SUBUNIT"/>
    <property type="match status" value="1"/>
</dbReference>
<dbReference type="InterPro" id="IPR000055">
    <property type="entry name" value="Restrct_endonuc_typeI_TRD"/>
</dbReference>
<dbReference type="GO" id="GO:0003677">
    <property type="term" value="F:DNA binding"/>
    <property type="evidence" value="ECO:0007669"/>
    <property type="project" value="UniProtKB-KW"/>
</dbReference>